<evidence type="ECO:0000313" key="3">
    <source>
        <dbReference type="Proteomes" id="UP000789595"/>
    </source>
</evidence>
<evidence type="ECO:0000313" key="2">
    <source>
        <dbReference type="EMBL" id="CAH0364939.1"/>
    </source>
</evidence>
<evidence type="ECO:0008006" key="4">
    <source>
        <dbReference type="Google" id="ProtNLM"/>
    </source>
</evidence>
<dbReference type="EMBL" id="CAKKNE010000001">
    <property type="protein sequence ID" value="CAH0364939.1"/>
    <property type="molecule type" value="Genomic_DNA"/>
</dbReference>
<gene>
    <name evidence="2" type="ORF">PECAL_1P13320</name>
</gene>
<accession>A0A8J2SAZ3</accession>
<keyword evidence="3" id="KW-1185">Reference proteome</keyword>
<name>A0A8J2SAZ3_9STRA</name>
<organism evidence="2 3">
    <name type="scientific">Pelagomonas calceolata</name>
    <dbReference type="NCBI Taxonomy" id="35677"/>
    <lineage>
        <taxon>Eukaryota</taxon>
        <taxon>Sar</taxon>
        <taxon>Stramenopiles</taxon>
        <taxon>Ochrophyta</taxon>
        <taxon>Pelagophyceae</taxon>
        <taxon>Pelagomonadales</taxon>
        <taxon>Pelagomonadaceae</taxon>
        <taxon>Pelagomonas</taxon>
    </lineage>
</organism>
<feature type="coiled-coil region" evidence="1">
    <location>
        <begin position="19"/>
        <end position="116"/>
    </location>
</feature>
<dbReference type="Proteomes" id="UP000789595">
    <property type="component" value="Unassembled WGS sequence"/>
</dbReference>
<dbReference type="AlphaFoldDB" id="A0A8J2SAZ3"/>
<protein>
    <recommendedName>
        <fullName evidence="4">SAM domain-containing protein</fullName>
    </recommendedName>
</protein>
<proteinExistence type="predicted"/>
<sequence length="253" mass="28211">MDDLPATPIRSPRSPGKKLTLAEDEVARLRARLEEEEAWQAKILKRLEAKAAEDKKNESKYESTARALDDCAADLEASRQRCAVLDDDNASLRDELSAAHDRAADAEERARFAEQQRTRNLEALAQSMAEVGLLKHEVERLKRSKSGGLTPPTSLEGFLRELGLPDDYAPRLRRLGAKRVFDLAFLRDEDLTDVTDAERRILRRCAGRLRALVDVLGDDVEDRDPVGCSSITAIGSPDQKNRKKAQGDDCCVM</sequence>
<evidence type="ECO:0000256" key="1">
    <source>
        <dbReference type="SAM" id="Coils"/>
    </source>
</evidence>
<keyword evidence="1" id="KW-0175">Coiled coil</keyword>
<reference evidence="2" key="1">
    <citation type="submission" date="2021-11" db="EMBL/GenBank/DDBJ databases">
        <authorList>
            <consortium name="Genoscope - CEA"/>
            <person name="William W."/>
        </authorList>
    </citation>
    <scope>NUCLEOTIDE SEQUENCE</scope>
</reference>
<comment type="caution">
    <text evidence="2">The sequence shown here is derived from an EMBL/GenBank/DDBJ whole genome shotgun (WGS) entry which is preliminary data.</text>
</comment>